<name>A0ABR9SVR3_9PSED</name>
<reference evidence="1 2" key="1">
    <citation type="submission" date="2020-10" db="EMBL/GenBank/DDBJ databases">
        <title>The draft genomes of Cyclamen pathogen Pseudomonas sp.</title>
        <authorList>
            <person name="Fujikawa T."/>
            <person name="Sawada H."/>
        </authorList>
    </citation>
    <scope>NUCLEOTIDE SEQUENCE [LARGE SCALE GENOMIC DNA]</scope>
    <source>
        <strain evidence="1 2">MAFF 301449</strain>
    </source>
</reference>
<feature type="non-terminal residue" evidence="1">
    <location>
        <position position="1"/>
    </location>
</feature>
<dbReference type="EMBL" id="JADDUM010000165">
    <property type="protein sequence ID" value="MBE8593022.1"/>
    <property type="molecule type" value="Genomic_DNA"/>
</dbReference>
<dbReference type="Proteomes" id="UP000613075">
    <property type="component" value="Unassembled WGS sequence"/>
</dbReference>
<evidence type="ECO:0000313" key="1">
    <source>
        <dbReference type="EMBL" id="MBE8593022.1"/>
    </source>
</evidence>
<gene>
    <name evidence="1" type="ORF">IQK56_20065</name>
</gene>
<organism evidence="1 2">
    <name type="scientific">Pseudomonas cyclaminis</name>
    <dbReference type="NCBI Taxonomy" id="2781239"/>
    <lineage>
        <taxon>Bacteria</taxon>
        <taxon>Pseudomonadati</taxon>
        <taxon>Pseudomonadota</taxon>
        <taxon>Gammaproteobacteria</taxon>
        <taxon>Pseudomonadales</taxon>
        <taxon>Pseudomonadaceae</taxon>
        <taxon>Pseudomonas</taxon>
    </lineage>
</organism>
<proteinExistence type="predicted"/>
<keyword evidence="2" id="KW-1185">Reference proteome</keyword>
<protein>
    <submittedName>
        <fullName evidence="1">Uncharacterized protein</fullName>
    </submittedName>
</protein>
<sequence length="161" mass="17600">CVRWPLTEHLLDYSNQMLGYEPAHQVIKDLGEAGYLAVRVQSVVSSKLESAVNDLAKRAIRKQLTGNRPACLVMRIERHSGESLEALAEDESNWLATRATKLLKSPAHAHLAAVVFVSAPAVTAVTESSEVEQSKTYIFESQQGNYSLLGLNHLFGVVAKG</sequence>
<dbReference type="RefSeq" id="WP_193862329.1">
    <property type="nucleotide sequence ID" value="NZ_JADDUM010000165.1"/>
</dbReference>
<evidence type="ECO:0000313" key="2">
    <source>
        <dbReference type="Proteomes" id="UP000613075"/>
    </source>
</evidence>
<accession>A0ABR9SVR3</accession>
<comment type="caution">
    <text evidence="1">The sequence shown here is derived from an EMBL/GenBank/DDBJ whole genome shotgun (WGS) entry which is preliminary data.</text>
</comment>